<dbReference type="InterPro" id="IPR050155">
    <property type="entry name" value="HAD-like_hydrolase_sf"/>
</dbReference>
<dbReference type="InterPro" id="IPR023214">
    <property type="entry name" value="HAD_sf"/>
</dbReference>
<dbReference type="SFLD" id="SFLDG01129">
    <property type="entry name" value="C1.5:_HAD__Beta-PGM__Phosphata"/>
    <property type="match status" value="1"/>
</dbReference>
<dbReference type="InterPro" id="IPR023198">
    <property type="entry name" value="PGP-like_dom2"/>
</dbReference>
<dbReference type="InterPro" id="IPR041492">
    <property type="entry name" value="HAD_2"/>
</dbReference>
<dbReference type="PANTHER" id="PTHR43434:SF13">
    <property type="entry name" value="PHOSPHOGLYCOLATE PHOSPHATASE"/>
    <property type="match status" value="1"/>
</dbReference>
<gene>
    <name evidence="1" type="ORF">MasN3_00180</name>
</gene>
<accession>A0ABM8C050</accession>
<name>A0ABM8C050_9BURK</name>
<dbReference type="Proteomes" id="UP001163336">
    <property type="component" value="Chromosome"/>
</dbReference>
<proteinExistence type="predicted"/>
<reference evidence="1" key="1">
    <citation type="submission" date="2022-11" db="EMBL/GenBank/DDBJ databases">
        <title>Isolation and characterization of PLA-degrading bacterium Massilia sp. from Antarctic soil.</title>
        <authorList>
            <person name="Sato K."/>
            <person name="Gomez-Fuentes C."/>
            <person name="Ahmad S.A."/>
            <person name="Zulkharnain A."/>
        </authorList>
    </citation>
    <scope>NUCLEOTIDE SEQUENCE</scope>
    <source>
        <strain evidence="1">N-3</strain>
    </source>
</reference>
<evidence type="ECO:0000313" key="1">
    <source>
        <dbReference type="EMBL" id="BDT56524.1"/>
    </source>
</evidence>
<dbReference type="Gene3D" id="3.40.50.1000">
    <property type="entry name" value="HAD superfamily/HAD-like"/>
    <property type="match status" value="1"/>
</dbReference>
<dbReference type="RefSeq" id="WP_281911217.1">
    <property type="nucleotide sequence ID" value="NZ_AP026966.1"/>
</dbReference>
<dbReference type="SFLD" id="SFLDS00003">
    <property type="entry name" value="Haloacid_Dehalogenase"/>
    <property type="match status" value="1"/>
</dbReference>
<organism evidence="1 2">
    <name type="scientific">Massilia varians</name>
    <dbReference type="NCBI Taxonomy" id="457921"/>
    <lineage>
        <taxon>Bacteria</taxon>
        <taxon>Pseudomonadati</taxon>
        <taxon>Pseudomonadota</taxon>
        <taxon>Betaproteobacteria</taxon>
        <taxon>Burkholderiales</taxon>
        <taxon>Oxalobacteraceae</taxon>
        <taxon>Telluria group</taxon>
        <taxon>Massilia</taxon>
    </lineage>
</organism>
<dbReference type="InterPro" id="IPR036412">
    <property type="entry name" value="HAD-like_sf"/>
</dbReference>
<dbReference type="Pfam" id="PF13419">
    <property type="entry name" value="HAD_2"/>
    <property type="match status" value="1"/>
</dbReference>
<protein>
    <submittedName>
        <fullName evidence="1">Phosphoglycolate phosphatase</fullName>
    </submittedName>
</protein>
<keyword evidence="2" id="KW-1185">Reference proteome</keyword>
<dbReference type="EMBL" id="AP026966">
    <property type="protein sequence ID" value="BDT56524.1"/>
    <property type="molecule type" value="Genomic_DNA"/>
</dbReference>
<sequence length="219" mass="24074">MSYRLAIFDFDGTLADSFPFFISVFNQIADELGFRRIAAEEAQQLRHHDTRTIMRHVGIPAWKLPLASRSFIGLMRENAARIPLFEGIGEVLHTLDREGVRLAIVSSNSEQNVRLVLGPRLSALFGHYECGMSMFGKAGRIRKVVKRAAVPAAHALYVGDQALDADAARRAGVAFGAVSWGYAPIEALRRVAPDREFGTPQELLHIVSPGANPSRTPPV</sequence>
<evidence type="ECO:0000313" key="2">
    <source>
        <dbReference type="Proteomes" id="UP001163336"/>
    </source>
</evidence>
<dbReference type="SUPFAM" id="SSF56784">
    <property type="entry name" value="HAD-like"/>
    <property type="match status" value="1"/>
</dbReference>
<dbReference type="PANTHER" id="PTHR43434">
    <property type="entry name" value="PHOSPHOGLYCOLATE PHOSPHATASE"/>
    <property type="match status" value="1"/>
</dbReference>
<dbReference type="Gene3D" id="1.10.150.240">
    <property type="entry name" value="Putative phosphatase, domain 2"/>
    <property type="match status" value="1"/>
</dbReference>